<evidence type="ECO:0000313" key="1">
    <source>
        <dbReference type="EMBL" id="ASV69072.1"/>
    </source>
</evidence>
<reference evidence="1 2" key="1">
    <citation type="submission" date="2017-08" db="EMBL/GenBank/DDBJ databases">
        <title>Complete Genome Sequence of Bacillus kochii Oregon-R-modENCODE STRAIN BDGP4, isolated from Drosophila melanogaster gut.</title>
        <authorList>
            <person name="Wan K.H."/>
            <person name="Yu C."/>
            <person name="Park S."/>
            <person name="Hammonds A.S."/>
            <person name="Booth B.W."/>
            <person name="Celniker S.E."/>
        </authorList>
    </citation>
    <scope>NUCLEOTIDE SEQUENCE [LARGE SCALE GENOMIC DNA]</scope>
    <source>
        <strain evidence="1 2">BDGP4</strain>
    </source>
</reference>
<dbReference type="KEGG" id="bko:CKF48_18265"/>
<name>A0A248TLP8_9BACI</name>
<dbReference type="RefSeq" id="WP_095372636.1">
    <property type="nucleotide sequence ID" value="NZ_CP022983.1"/>
</dbReference>
<dbReference type="AlphaFoldDB" id="A0A248TLP8"/>
<accession>A0A248TLP8</accession>
<keyword evidence="2" id="KW-1185">Reference proteome</keyword>
<dbReference type="Proteomes" id="UP000215137">
    <property type="component" value="Chromosome"/>
</dbReference>
<protein>
    <submittedName>
        <fullName evidence="1">Uncharacterized protein</fullName>
    </submittedName>
</protein>
<sequence>MLRKVKETLIRLFKRDKRELPVQSNKADNRPKTIKRVELLQQELSQITAGYDKSLADLQGKYNTALWEYENSYSDLSEVTRQYKLNMLSENKWNEEREKVKPFEEALNAVSDEISNVESYKKEDILKIIAEIEALKDEYLSEVAREVTVKYARIQELKNEYLQEVGDIGNMCDGILKTESTVKHHFNEAGYQYKPVMTSKFAEMTEGVMLEGFAIPYDVINETLANNNKTHNNPVQVG</sequence>
<evidence type="ECO:0000313" key="2">
    <source>
        <dbReference type="Proteomes" id="UP000215137"/>
    </source>
</evidence>
<dbReference type="EMBL" id="CP022983">
    <property type="protein sequence ID" value="ASV69072.1"/>
    <property type="molecule type" value="Genomic_DNA"/>
</dbReference>
<proteinExistence type="predicted"/>
<organism evidence="1 2">
    <name type="scientific">Cytobacillus kochii</name>
    <dbReference type="NCBI Taxonomy" id="859143"/>
    <lineage>
        <taxon>Bacteria</taxon>
        <taxon>Bacillati</taxon>
        <taxon>Bacillota</taxon>
        <taxon>Bacilli</taxon>
        <taxon>Bacillales</taxon>
        <taxon>Bacillaceae</taxon>
        <taxon>Cytobacillus</taxon>
    </lineage>
</organism>
<gene>
    <name evidence="1" type="ORF">CKF48_18265</name>
</gene>